<dbReference type="SFLD" id="SFLDS00029">
    <property type="entry name" value="Radical_SAM"/>
    <property type="match status" value="1"/>
</dbReference>
<dbReference type="RefSeq" id="WP_005394648.1">
    <property type="nucleotide sequence ID" value="NZ_CP069534.1"/>
</dbReference>
<evidence type="ECO:0000256" key="5">
    <source>
        <dbReference type="ARBA" id="ARBA00023014"/>
    </source>
</evidence>
<protein>
    <submittedName>
        <fullName evidence="7">SPASM domain-containing protein</fullName>
    </submittedName>
</protein>
<dbReference type="InterPro" id="IPR007197">
    <property type="entry name" value="rSAM"/>
</dbReference>
<dbReference type="AlphaFoldDB" id="A0AAX1L7U1"/>
<evidence type="ECO:0000313" key="8">
    <source>
        <dbReference type="EMBL" id="QRP71563.1"/>
    </source>
</evidence>
<dbReference type="Gene3D" id="3.20.20.70">
    <property type="entry name" value="Aldolase class I"/>
    <property type="match status" value="1"/>
</dbReference>
<reference evidence="7" key="1">
    <citation type="submission" date="2021-02" db="EMBL/GenBank/DDBJ databases">
        <title>FDA dAtabase for Regulatory Grade micrObial Sequences (FDA-ARGOS): Supporting development and validation of Infectious Disease Dx tests.</title>
        <authorList>
            <person name="Sproer C."/>
            <person name="Gronow S."/>
            <person name="Severitt S."/>
            <person name="Schroder I."/>
            <person name="Tallon L."/>
            <person name="Sadzewicz L."/>
            <person name="Zhao X."/>
            <person name="Boylan J."/>
            <person name="Ott S."/>
            <person name="Bowen H."/>
            <person name="Vavikolanu K."/>
            <person name="Mehta A."/>
            <person name="Aluvathingal J."/>
            <person name="Nadendla S."/>
            <person name="Lowell S."/>
            <person name="Myers T."/>
            <person name="Yan Y."/>
            <person name="Sichtig H."/>
        </authorList>
    </citation>
    <scope>NUCLEOTIDE SEQUENCE</scope>
    <source>
        <strain evidence="7">FDAARGOS_1191</strain>
    </source>
</reference>
<dbReference type="PROSITE" id="PS51918">
    <property type="entry name" value="RADICAL_SAM"/>
    <property type="match status" value="1"/>
</dbReference>
<dbReference type="NCBIfam" id="TIGR04085">
    <property type="entry name" value="rSAM_more_4Fe4S"/>
    <property type="match status" value="1"/>
</dbReference>
<proteinExistence type="predicted"/>
<keyword evidence="2" id="KW-0949">S-adenosyl-L-methionine</keyword>
<dbReference type="InterPro" id="IPR013785">
    <property type="entry name" value="Aldolase_TIM"/>
</dbReference>
<dbReference type="SUPFAM" id="SSF102114">
    <property type="entry name" value="Radical SAM enzymes"/>
    <property type="match status" value="1"/>
</dbReference>
<evidence type="ECO:0000256" key="3">
    <source>
        <dbReference type="ARBA" id="ARBA00022723"/>
    </source>
</evidence>
<keyword evidence="4" id="KW-0408">Iron</keyword>
<dbReference type="EMBL" id="CP069534">
    <property type="protein sequence ID" value="QRP71563.1"/>
    <property type="molecule type" value="Genomic_DNA"/>
</dbReference>
<accession>A0AAX1L7U1</accession>
<evidence type="ECO:0000256" key="1">
    <source>
        <dbReference type="ARBA" id="ARBA00001966"/>
    </source>
</evidence>
<dbReference type="GO" id="GO:0016491">
    <property type="term" value="F:oxidoreductase activity"/>
    <property type="evidence" value="ECO:0007669"/>
    <property type="project" value="InterPro"/>
</dbReference>
<dbReference type="SFLD" id="SFLDG01067">
    <property type="entry name" value="SPASM/twitch_domain_containing"/>
    <property type="match status" value="1"/>
</dbReference>
<dbReference type="Pfam" id="PF04055">
    <property type="entry name" value="Radical_SAM"/>
    <property type="match status" value="1"/>
</dbReference>
<dbReference type="InterPro" id="IPR023867">
    <property type="entry name" value="Sulphatase_maturase_rSAM"/>
</dbReference>
<dbReference type="InterPro" id="IPR023885">
    <property type="entry name" value="4Fe4S-binding_SPASM_dom"/>
</dbReference>
<dbReference type="Proteomes" id="UP000617681">
    <property type="component" value="Chromosome"/>
</dbReference>
<evidence type="ECO:0000256" key="4">
    <source>
        <dbReference type="ARBA" id="ARBA00023004"/>
    </source>
</evidence>
<dbReference type="GO" id="GO:0046872">
    <property type="term" value="F:metal ion binding"/>
    <property type="evidence" value="ECO:0007669"/>
    <property type="project" value="UniProtKB-KW"/>
</dbReference>
<evidence type="ECO:0000259" key="6">
    <source>
        <dbReference type="PROSITE" id="PS51918"/>
    </source>
</evidence>
<dbReference type="EMBL" id="CP069534">
    <property type="protein sequence ID" value="QRP70485.1"/>
    <property type="molecule type" value="Genomic_DNA"/>
</dbReference>
<dbReference type="PANTHER" id="PTHR43273:SF8">
    <property type="entry name" value="RADICAL SAM DOMAIN PROTEIN"/>
    <property type="match status" value="1"/>
</dbReference>
<dbReference type="PANTHER" id="PTHR43273">
    <property type="entry name" value="ANAEROBIC SULFATASE-MATURATING ENZYME HOMOLOG ASLB-RELATED"/>
    <property type="match status" value="1"/>
</dbReference>
<organism evidence="7 9">
    <name type="scientific">Corynebacterium glucuronolyticum</name>
    <dbReference type="NCBI Taxonomy" id="39791"/>
    <lineage>
        <taxon>Bacteria</taxon>
        <taxon>Bacillati</taxon>
        <taxon>Actinomycetota</taxon>
        <taxon>Actinomycetes</taxon>
        <taxon>Mycobacteriales</taxon>
        <taxon>Corynebacteriaceae</taxon>
        <taxon>Corynebacterium</taxon>
    </lineage>
</organism>
<sequence length="441" mass="49170">MKLSKFVKCSDLDFEVDGKKTKVLLDCRTGKIFLANCEILNGLANRGRLSDEEIDTILSDRWDDLELKKWVATVKAAQIDEAVLRIVVLLTSQCNLACGYCGQVHERGTISEDFVSEFNVFLQESISAHPRVSHIEICWFGGEPMLALSKIKSLSGILDAVCLHFNLTWSSRMATNGVLLTSKHTEELVSISKLKYIEVTLDGPERIHNSSRPKRKGRYGGFTDIVRNLSEVLSAEGLADLEVSVRINLHAGNADSIDELLIDLSERGFAQWENLSLNFAPVFSWSDESDRIMVERHKLAERELELQNLAFKLGFSSFVIPTDVKRSLCVGAQKMSVVFDPTGQAFKCTEHPLTPGYEDACIGKIEERSSLFESIGGYQDWPNRMENGDVICSQCSFLPICGGSCPRQWEKGTAVPCPLFTFNTLERLSVLGKRLGLEVCS</sequence>
<keyword evidence="3" id="KW-0479">Metal-binding</keyword>
<dbReference type="GO" id="GO:0051536">
    <property type="term" value="F:iron-sulfur cluster binding"/>
    <property type="evidence" value="ECO:0007669"/>
    <property type="project" value="UniProtKB-KW"/>
</dbReference>
<dbReference type="CDD" id="cd01335">
    <property type="entry name" value="Radical_SAM"/>
    <property type="match status" value="1"/>
</dbReference>
<comment type="cofactor">
    <cofactor evidence="1">
        <name>[4Fe-4S] cluster</name>
        <dbReference type="ChEBI" id="CHEBI:49883"/>
    </cofactor>
</comment>
<evidence type="ECO:0000313" key="9">
    <source>
        <dbReference type="Proteomes" id="UP000617681"/>
    </source>
</evidence>
<dbReference type="InterPro" id="IPR058240">
    <property type="entry name" value="rSAM_sf"/>
</dbReference>
<evidence type="ECO:0000256" key="2">
    <source>
        <dbReference type="ARBA" id="ARBA00022691"/>
    </source>
</evidence>
<gene>
    <name evidence="8" type="ORF">I6J21_05425</name>
    <name evidence="7" type="ORF">I6J21_12210</name>
</gene>
<evidence type="ECO:0000313" key="7">
    <source>
        <dbReference type="EMBL" id="QRP70485.1"/>
    </source>
</evidence>
<feature type="domain" description="Radical SAM core" evidence="6">
    <location>
        <begin position="80"/>
        <end position="316"/>
    </location>
</feature>
<name>A0AAX1L7U1_9CORY</name>
<keyword evidence="5" id="KW-0411">Iron-sulfur</keyword>